<reference evidence="2" key="1">
    <citation type="submission" date="2022-11" db="UniProtKB">
        <authorList>
            <consortium name="WormBaseParasite"/>
        </authorList>
    </citation>
    <scope>IDENTIFICATION</scope>
</reference>
<sequence>MSQSVSHDKGTFALISGWENDVYLSTIDSKSGKLVNRIKKTVSSWKKFVADIPKLLKKNVKAVILNVFNLKPTSFSNFYEFHKAIKTKLDRMRVPYVFLSECQDFCSSTLIANNVKVEFSETVLIILINEYGINVTELTYTINGYATAMRKFAFDPNESHKSIRQKIIATSTPKTIIISQNIPGYPVAESIKQILSFEDLTITDYNIIQYETEFISEMAKYILDKSCTKFWVIPSDQFGYSIHFRTGGRDFNLFNSLGDDKESLPTKQELIVPKYSFNLTLYAARYKESIETFTLPLDCHQVKLTLSLDSNNFPSYEAVPVMIPKIERLPVHLDSFVPSKTPVIGFFANYSVICHHKDGHYQFLDKWNGVYGRELLISFATKKPKFAEAAVEALRTKPSCVVLDLMTIMSTPLNKIEQNHPYGLRFTQNAENPLLIEFNKDDGSIGAASPAFLMAMLIKKHLSAIRDEIGEKPDSIAIYIFNDYEVEERRRVEEQLQEACKMLKIDLLFV</sequence>
<dbReference type="WBParaSite" id="PSU_v2.g8270.t1">
    <property type="protein sequence ID" value="PSU_v2.g8270.t1"/>
    <property type="gene ID" value="PSU_v2.g8270"/>
</dbReference>
<protein>
    <submittedName>
        <fullName evidence="2">Uncharacterized protein</fullName>
    </submittedName>
</protein>
<evidence type="ECO:0000313" key="2">
    <source>
        <dbReference type="WBParaSite" id="PSU_v2.g8270.t1"/>
    </source>
</evidence>
<accession>A0A914Z8W5</accession>
<dbReference type="Proteomes" id="UP000887577">
    <property type="component" value="Unplaced"/>
</dbReference>
<dbReference type="AlphaFoldDB" id="A0A914Z8W5"/>
<evidence type="ECO:0000313" key="1">
    <source>
        <dbReference type="Proteomes" id="UP000887577"/>
    </source>
</evidence>
<keyword evidence="1" id="KW-1185">Reference proteome</keyword>
<proteinExistence type="predicted"/>
<name>A0A914Z8W5_9BILA</name>
<organism evidence="1 2">
    <name type="scientific">Panagrolaimus superbus</name>
    <dbReference type="NCBI Taxonomy" id="310955"/>
    <lineage>
        <taxon>Eukaryota</taxon>
        <taxon>Metazoa</taxon>
        <taxon>Ecdysozoa</taxon>
        <taxon>Nematoda</taxon>
        <taxon>Chromadorea</taxon>
        <taxon>Rhabditida</taxon>
        <taxon>Tylenchina</taxon>
        <taxon>Panagrolaimomorpha</taxon>
        <taxon>Panagrolaimoidea</taxon>
        <taxon>Panagrolaimidae</taxon>
        <taxon>Panagrolaimus</taxon>
    </lineage>
</organism>